<feature type="compositionally biased region" description="Low complexity" evidence="1">
    <location>
        <begin position="239"/>
        <end position="251"/>
    </location>
</feature>
<dbReference type="Proteomes" id="UP000010297">
    <property type="component" value="Unassembled WGS sequence"/>
</dbReference>
<comment type="caution">
    <text evidence="3">The sequence shown here is derived from an EMBL/GenBank/DDBJ whole genome shotgun (WGS) entry which is preliminary data.</text>
</comment>
<sequence length="288" mass="32658">MMDDKAKNRQTLRQNLLEQLTRNELEGDEIRQIVASSVAIADFFDDYQVNEIFAAIETDELDWNAGYFDRQRKLAQHNFAEKRVSHLIDVREYLIRNGIAGFAKAPLARRTEEAKTMNMQGYTPGATLAKMVEHGTTSQARSALINELEDNRLDDAEIERAVVWAQARVADLFVDYEENTLAGKMNNDPEQWDENYYYQQTSNINVNFAKVRFEHLITVRNTLRQRGVKGFERIIIKPKAQPQPQQAQTTPHPRHDSSSAPAQPGFLRVALMAGGALAVLAALVISLL</sequence>
<dbReference type="RefSeq" id="WP_002438644.1">
    <property type="nucleotide sequence ID" value="NZ_BAFF01000026.1"/>
</dbReference>
<dbReference type="eggNOG" id="ENOG50335KY">
    <property type="taxonomic scope" value="Bacteria"/>
</dbReference>
<evidence type="ECO:0000256" key="1">
    <source>
        <dbReference type="SAM" id="MobiDB-lite"/>
    </source>
</evidence>
<dbReference type="GeneID" id="92829753"/>
<accession>H5V7P3</accession>
<protein>
    <submittedName>
        <fullName evidence="3">Uncharacterized protein</fullName>
    </submittedName>
</protein>
<evidence type="ECO:0000313" key="3">
    <source>
        <dbReference type="EMBL" id="GAB54001.1"/>
    </source>
</evidence>
<reference evidence="3 4" key="1">
    <citation type="submission" date="2012-02" db="EMBL/GenBank/DDBJ databases">
        <title>Whole genome shotgun sequence of Escherichia hermannii NBRC 105704.</title>
        <authorList>
            <person name="Yoshida I."/>
            <person name="Hosoyama A."/>
            <person name="Tsuchikane K."/>
            <person name="Katsumata H."/>
            <person name="Yamazaki S."/>
            <person name="Fujita N."/>
        </authorList>
    </citation>
    <scope>NUCLEOTIDE SEQUENCE [LARGE SCALE GENOMIC DNA]</scope>
    <source>
        <strain evidence="3 4">NBRC 105704</strain>
    </source>
</reference>
<keyword evidence="4" id="KW-1185">Reference proteome</keyword>
<keyword evidence="2" id="KW-1133">Transmembrane helix</keyword>
<dbReference type="AlphaFoldDB" id="H5V7P3"/>
<name>H5V7P3_ATLHE</name>
<feature type="transmembrane region" description="Helical" evidence="2">
    <location>
        <begin position="266"/>
        <end position="287"/>
    </location>
</feature>
<evidence type="ECO:0000313" key="4">
    <source>
        <dbReference type="Proteomes" id="UP000010297"/>
    </source>
</evidence>
<proteinExistence type="predicted"/>
<evidence type="ECO:0000256" key="2">
    <source>
        <dbReference type="SAM" id="Phobius"/>
    </source>
</evidence>
<gene>
    <name evidence="3" type="ORF">EH105704_26_00160</name>
</gene>
<feature type="region of interest" description="Disordered" evidence="1">
    <location>
        <begin position="239"/>
        <end position="261"/>
    </location>
</feature>
<dbReference type="EMBL" id="BAFF01000026">
    <property type="protein sequence ID" value="GAB54001.1"/>
    <property type="molecule type" value="Genomic_DNA"/>
</dbReference>
<keyword evidence="2" id="KW-0812">Transmembrane</keyword>
<keyword evidence="2" id="KW-0472">Membrane</keyword>
<organism evidence="3 4">
    <name type="scientific">Atlantibacter hermannii NBRC 105704</name>
    <dbReference type="NCBI Taxonomy" id="1115512"/>
    <lineage>
        <taxon>Bacteria</taxon>
        <taxon>Pseudomonadati</taxon>
        <taxon>Pseudomonadota</taxon>
        <taxon>Gammaproteobacteria</taxon>
        <taxon>Enterobacterales</taxon>
        <taxon>Enterobacteriaceae</taxon>
        <taxon>Atlantibacter</taxon>
    </lineage>
</organism>